<sequence length="575" mass="62538">MLKASRPFPVIDTRKVFKRLLDTCLENLQVVDVQSLNLPLLLLTVEVASKLGSTTYSMAQFLDDATLQILNKVVELLRRVPASGWYIDEMATDTLSAIALACVGSIGFGRILQLAGLVDSDQNSEMLEKSAAKDIARGWTKYRLPGNSFTQTDVIQIVSTTAFCAKSRLAAAIEKVMPFSLHQEDDVLTKSVLESDAERMFRMMSKVAISAPKAANLCSNLVSILFSGRKVLLTSADDHPVILALQAQVLATLQTGIANVDMVSSREVSKVAAREKMTTEVTELLLSTMNNNIILANREHWLLMWGAVGAACCGFNATKGDELLAMKLLDVSDTGFCAIVCQQALLLQRRIAHAGSLKRNNLSTDQRPQSFASLVGSQGAVSGWLKHTFKEWARRLSANHLSSISSKSVSLAVMASLRDVSSALFVARKANDSEVRECVVQVLDLVILAARILGSECQEQIDLVLHAGMVYWLLPLLTGYKSAIEIASPLVTVTAGELLEYVEASSADKDRGSGASGGPVLGQQHMRQYSVQLRTRTLGLLDLVKAPVLRQSLRLVLADLAMIGRVPPGDLWRIM</sequence>
<organism evidence="1 2">
    <name type="scientific">Coemansia reversa (strain ATCC 12441 / NRRL 1564)</name>
    <dbReference type="NCBI Taxonomy" id="763665"/>
    <lineage>
        <taxon>Eukaryota</taxon>
        <taxon>Fungi</taxon>
        <taxon>Fungi incertae sedis</taxon>
        <taxon>Zoopagomycota</taxon>
        <taxon>Kickxellomycotina</taxon>
        <taxon>Kickxellomycetes</taxon>
        <taxon>Kickxellales</taxon>
        <taxon>Kickxellaceae</taxon>
        <taxon>Coemansia</taxon>
    </lineage>
</organism>
<dbReference type="STRING" id="763665.A0A2G5BD49"/>
<name>A0A2G5BD49_COERN</name>
<proteinExistence type="predicted"/>
<dbReference type="OrthoDB" id="6125419at2759"/>
<gene>
    <name evidence="1" type="ORF">COEREDRAFT_92302</name>
</gene>
<reference evidence="1 2" key="1">
    <citation type="journal article" date="2015" name="Genome Biol. Evol.">
        <title>Phylogenomic analyses indicate that early fungi evolved digesting cell walls of algal ancestors of land plants.</title>
        <authorList>
            <person name="Chang Y."/>
            <person name="Wang S."/>
            <person name="Sekimoto S."/>
            <person name="Aerts A.L."/>
            <person name="Choi C."/>
            <person name="Clum A."/>
            <person name="LaButti K.M."/>
            <person name="Lindquist E.A."/>
            <person name="Yee Ngan C."/>
            <person name="Ohm R.A."/>
            <person name="Salamov A.A."/>
            <person name="Grigoriev I.V."/>
            <person name="Spatafora J.W."/>
            <person name="Berbee M.L."/>
        </authorList>
    </citation>
    <scope>NUCLEOTIDE SEQUENCE [LARGE SCALE GENOMIC DNA]</scope>
    <source>
        <strain evidence="1 2">NRRL 1564</strain>
    </source>
</reference>
<keyword evidence="2" id="KW-1185">Reference proteome</keyword>
<dbReference type="EMBL" id="KZ303497">
    <property type="protein sequence ID" value="PIA16912.1"/>
    <property type="molecule type" value="Genomic_DNA"/>
</dbReference>
<dbReference type="Proteomes" id="UP000242474">
    <property type="component" value="Unassembled WGS sequence"/>
</dbReference>
<accession>A0A2G5BD49</accession>
<protein>
    <submittedName>
        <fullName evidence="1">Uncharacterized protein</fullName>
    </submittedName>
</protein>
<dbReference type="AlphaFoldDB" id="A0A2G5BD49"/>
<evidence type="ECO:0000313" key="1">
    <source>
        <dbReference type="EMBL" id="PIA16912.1"/>
    </source>
</evidence>
<evidence type="ECO:0000313" key="2">
    <source>
        <dbReference type="Proteomes" id="UP000242474"/>
    </source>
</evidence>